<sequence>MISPMTPSELEARFAKYDERIAALEDSREADTWVLRALIGSHPNLGDLLKLVRRTMQSMRERLANGDPDAYCERVLSQLADTEELILKVIAIRQRTARSQSESVKQQAQTQQRVRQEQKHEPEPER</sequence>
<proteinExistence type="predicted"/>
<dbReference type="EnsemblBacteria" id="CAQ45447">
    <property type="protein sequence ID" value="CAQ45447"/>
    <property type="gene ID" value="Smlt1929"/>
</dbReference>
<dbReference type="Proteomes" id="UP000008840">
    <property type="component" value="Chromosome"/>
</dbReference>
<dbReference type="EMBL" id="AM743169">
    <property type="protein sequence ID" value="CAQ45447.1"/>
    <property type="molecule type" value="Genomic_DNA"/>
</dbReference>
<protein>
    <submittedName>
        <fullName evidence="2">Uncharacterized protein</fullName>
    </submittedName>
</protein>
<evidence type="ECO:0000313" key="3">
    <source>
        <dbReference type="Proteomes" id="UP000008840"/>
    </source>
</evidence>
<feature type="compositionally biased region" description="Basic and acidic residues" evidence="1">
    <location>
        <begin position="114"/>
        <end position="126"/>
    </location>
</feature>
<evidence type="ECO:0000256" key="1">
    <source>
        <dbReference type="SAM" id="MobiDB-lite"/>
    </source>
</evidence>
<feature type="region of interest" description="Disordered" evidence="1">
    <location>
        <begin position="96"/>
        <end position="126"/>
    </location>
</feature>
<gene>
    <name evidence="2" type="ordered locus">Smlt1929</name>
</gene>
<name>B2FM79_STRMK</name>
<organism evidence="2 3">
    <name type="scientific">Stenotrophomonas maltophilia (strain K279a)</name>
    <dbReference type="NCBI Taxonomy" id="522373"/>
    <lineage>
        <taxon>Bacteria</taxon>
        <taxon>Pseudomonadati</taxon>
        <taxon>Pseudomonadota</taxon>
        <taxon>Gammaproteobacteria</taxon>
        <taxon>Lysobacterales</taxon>
        <taxon>Lysobacteraceae</taxon>
        <taxon>Stenotrophomonas</taxon>
        <taxon>Stenotrophomonas maltophilia group</taxon>
    </lineage>
</organism>
<dbReference type="KEGG" id="sml:Smlt1929"/>
<evidence type="ECO:0000313" key="2">
    <source>
        <dbReference type="EMBL" id="CAQ45447.1"/>
    </source>
</evidence>
<keyword evidence="3" id="KW-1185">Reference proteome</keyword>
<dbReference type="AlphaFoldDB" id="B2FM79"/>
<dbReference type="HOGENOM" id="CLU_1980349_0_0_6"/>
<reference evidence="2 3" key="1">
    <citation type="journal article" date="2008" name="Genome Biol.">
        <title>The complete genome, comparative and functional analysis of Stenotrophomonas maltophilia reveals an organism heavily shielded by drug resistance determinants.</title>
        <authorList>
            <person name="Crossman L.C."/>
            <person name="Gould V.C."/>
            <person name="Dow J.M."/>
            <person name="Vernikos G.S."/>
            <person name="Okazaki A."/>
            <person name="Sebaihia M."/>
            <person name="Saunders D."/>
            <person name="Arrowsmith C."/>
            <person name="Carver T."/>
            <person name="Peters N."/>
            <person name="Adlem E."/>
            <person name="Kerhornou A."/>
            <person name="Lord A."/>
            <person name="Murphy L."/>
            <person name="Seeger K."/>
            <person name="Squares R."/>
            <person name="Rutter S."/>
            <person name="Quail M.A."/>
            <person name="Rajandream M.A."/>
            <person name="Harris D."/>
            <person name="Churcher C."/>
            <person name="Bentley S.D."/>
            <person name="Parkhill J."/>
            <person name="Thomson N.R."/>
            <person name="Avison M.B."/>
        </authorList>
    </citation>
    <scope>NUCLEOTIDE SEQUENCE [LARGE SCALE GENOMIC DNA]</scope>
    <source>
        <strain evidence="2 3">K279a</strain>
    </source>
</reference>
<feature type="compositionally biased region" description="Low complexity" evidence="1">
    <location>
        <begin position="104"/>
        <end position="113"/>
    </location>
</feature>
<accession>B2FM79</accession>